<reference evidence="2" key="2">
    <citation type="submission" date="2019-01" db="EMBL/GenBank/DDBJ databases">
        <title>Oenococcus sicerae UCMA17102.</title>
        <authorList>
            <person name="Cousin F.J."/>
            <person name="Le Guellec R."/>
            <person name="Cretenet M."/>
        </authorList>
    </citation>
    <scope>NUCLEOTIDE SEQUENCE</scope>
    <source>
        <strain evidence="2">UCMA17102</strain>
    </source>
</reference>
<dbReference type="KEGG" id="osi:DLJ48_01025"/>
<dbReference type="InterPro" id="IPR007686">
    <property type="entry name" value="YutG/PgpA"/>
</dbReference>
<dbReference type="Proteomes" id="UP001167919">
    <property type="component" value="Unassembled WGS sequence"/>
</dbReference>
<dbReference type="InterPro" id="IPR026038">
    <property type="entry name" value="Put_PGPase"/>
</dbReference>
<reference evidence="3" key="3">
    <citation type="submission" date="2020-01" db="EMBL/GenBank/DDBJ databases">
        <authorList>
            <person name="Cousin F.J."/>
            <person name="Le Guellec R."/>
            <person name="Cretenet M."/>
        </authorList>
    </citation>
    <scope>NUCLEOTIDE SEQUENCE</scope>
    <source>
        <strain evidence="3">UCMA 15228</strain>
    </source>
</reference>
<feature type="domain" description="YutG/PgpA" evidence="1">
    <location>
        <begin position="52"/>
        <end position="155"/>
    </location>
</feature>
<dbReference type="Proteomes" id="UP000286907">
    <property type="component" value="Chromosome"/>
</dbReference>
<dbReference type="InterPro" id="IPR036681">
    <property type="entry name" value="PgpA-like_sf"/>
</dbReference>
<name>A0AAE5TQ36_9LACO</name>
<dbReference type="EMBL" id="SDWY01000004">
    <property type="protein sequence ID" value="MDN6900932.1"/>
    <property type="molecule type" value="Genomic_DNA"/>
</dbReference>
<evidence type="ECO:0000259" key="1">
    <source>
        <dbReference type="Pfam" id="PF04608"/>
    </source>
</evidence>
<organism evidence="3 4">
    <name type="scientific">Oenococcus sicerae</name>
    <dbReference type="NCBI Taxonomy" id="2203724"/>
    <lineage>
        <taxon>Bacteria</taxon>
        <taxon>Bacillati</taxon>
        <taxon>Bacillota</taxon>
        <taxon>Bacilli</taxon>
        <taxon>Lactobacillales</taxon>
        <taxon>Lactobacillaceae</taxon>
        <taxon>Oenococcus</taxon>
    </lineage>
</organism>
<dbReference type="GO" id="GO:0006629">
    <property type="term" value="P:lipid metabolic process"/>
    <property type="evidence" value="ECO:0007669"/>
    <property type="project" value="InterPro"/>
</dbReference>
<dbReference type="SUPFAM" id="SSF101307">
    <property type="entry name" value="YutG-like"/>
    <property type="match status" value="1"/>
</dbReference>
<dbReference type="Pfam" id="PF04608">
    <property type="entry name" value="PgpA"/>
    <property type="match status" value="1"/>
</dbReference>
<reference evidence="3 4" key="1">
    <citation type="journal article" date="2019" name="Syst. Appl. Microbiol.">
        <title>Oenococcus sicerae sp. nov., isolated from French cider.</title>
        <authorList>
            <person name="Cousin F.J."/>
            <person name="Le Guellec R."/>
            <person name="Chagnot C."/>
            <person name="Goux D."/>
            <person name="Dalmasso M."/>
            <person name="Laplace J.M."/>
            <person name="Cretenet M."/>
        </authorList>
    </citation>
    <scope>NUCLEOTIDE SEQUENCE [LARGE SCALE GENOMIC DNA]</scope>
    <source>
        <strain evidence="3 4">UCMA 15228</strain>
    </source>
</reference>
<protein>
    <submittedName>
        <fullName evidence="3">Phosphatidylglycerophosphatase A</fullName>
    </submittedName>
</protein>
<sequence length="164" mass="18010">MSDYSDLALASVHQLSERGVDLQDIYDLTSVFLQQHYHFVADTVTVKNAFNLVLKRDEVNDIILTGLYLDALAETMPDSQPLKARLARDANGHNVDEILAIGLASQFSAAAVVHYGWLDNEKPGLIGVLNDKKDSINVYIDDILAALVASTAMTYLELKGGNKF</sequence>
<dbReference type="PIRSF" id="PIRSF019587">
    <property type="entry name" value="PGPase"/>
    <property type="match status" value="1"/>
</dbReference>
<gene>
    <name evidence="3" type="ORF">DLJ48_01025</name>
    <name evidence="2" type="ORF">EVC35_08040</name>
</gene>
<keyword evidence="4" id="KW-1185">Reference proteome</keyword>
<dbReference type="GO" id="GO:0008962">
    <property type="term" value="F:phosphatidylglycerophosphatase activity"/>
    <property type="evidence" value="ECO:0007669"/>
    <property type="project" value="InterPro"/>
</dbReference>
<dbReference type="Gene3D" id="1.10.3760.10">
    <property type="entry name" value="PgpA-like"/>
    <property type="match status" value="1"/>
</dbReference>
<evidence type="ECO:0000313" key="2">
    <source>
        <dbReference type="EMBL" id="MDN6900932.1"/>
    </source>
</evidence>
<accession>A0AAE5TQ36</accession>
<evidence type="ECO:0000313" key="4">
    <source>
        <dbReference type="Proteomes" id="UP000286907"/>
    </source>
</evidence>
<proteinExistence type="predicted"/>
<evidence type="ECO:0000313" key="3">
    <source>
        <dbReference type="EMBL" id="QAS69206.1"/>
    </source>
</evidence>
<dbReference type="RefSeq" id="WP_128685113.1">
    <property type="nucleotide sequence ID" value="NZ_CP029684.2"/>
</dbReference>
<dbReference type="AlphaFoldDB" id="A0AAE5TQ36"/>
<dbReference type="EMBL" id="CP029684">
    <property type="protein sequence ID" value="QAS69206.1"/>
    <property type="molecule type" value="Genomic_DNA"/>
</dbReference>